<evidence type="ECO:0000313" key="7">
    <source>
        <dbReference type="EMBL" id="ADK80033.1"/>
    </source>
</evidence>
<name>E1RCF3_SEDSS</name>
<dbReference type="InterPro" id="IPR058637">
    <property type="entry name" value="YknX-like_C"/>
</dbReference>
<dbReference type="Pfam" id="PF25954">
    <property type="entry name" value="Beta-barrel_RND_2"/>
    <property type="match status" value="1"/>
</dbReference>
<sequence>METKKGDRIIQIILLLIIAAGFAGIALILKGSGADSGQKGGMPGGPGAGGAPTAQQQSSDGSGESSTVAVEAEYAARQTVSQFIRVNGDVVSDVSVDIYPDVAGKIVVRNVDPGNFVKKGDVVAIVDPSVPGEFYSRSPILSTISGTIIDVNVNVGDTVSTSTSVAVVGDLTKLSLVTYVPERYITYLKLGLHAEVFLEAFPDTVFDARVVQLNPVVDNESRSMEVKLEIVNQDSRIRAGMFASMKLITRESRDCIAVPSGAVSSYYDDSVVYVVKDDNSVERRVVSLGLKSDEMVEVLSGLSENELVVTQGVSSVTDGSPVRMVNDPDAVEE</sequence>
<evidence type="ECO:0000256" key="1">
    <source>
        <dbReference type="ARBA" id="ARBA00009477"/>
    </source>
</evidence>
<dbReference type="Proteomes" id="UP000002318">
    <property type="component" value="Chromosome"/>
</dbReference>
<dbReference type="GO" id="GO:0015562">
    <property type="term" value="F:efflux transmembrane transporter activity"/>
    <property type="evidence" value="ECO:0007669"/>
    <property type="project" value="TreeGrafter"/>
</dbReference>
<dbReference type="STRING" id="573413.Spirs_0899"/>
<evidence type="ECO:0000259" key="6">
    <source>
        <dbReference type="Pfam" id="PF25989"/>
    </source>
</evidence>
<evidence type="ECO:0000256" key="2">
    <source>
        <dbReference type="SAM" id="MobiDB-lite"/>
    </source>
</evidence>
<dbReference type="Pfam" id="PF25917">
    <property type="entry name" value="BSH_RND"/>
    <property type="match status" value="1"/>
</dbReference>
<feature type="domain" description="YknX-like C-terminal permuted SH3-like" evidence="6">
    <location>
        <begin position="256"/>
        <end position="323"/>
    </location>
</feature>
<dbReference type="OrthoDB" id="320389at2"/>
<protein>
    <submittedName>
        <fullName evidence="7">Efflux transporter, RND family, MFP subunit</fullName>
    </submittedName>
</protein>
<feature type="compositionally biased region" description="Gly residues" evidence="2">
    <location>
        <begin position="38"/>
        <end position="50"/>
    </location>
</feature>
<comment type="similarity">
    <text evidence="1">Belongs to the membrane fusion protein (MFP) (TC 8.A.1) family.</text>
</comment>
<accession>E1RCF3</accession>
<proteinExistence type="inferred from homology"/>
<dbReference type="Gene3D" id="2.40.30.170">
    <property type="match status" value="1"/>
</dbReference>
<dbReference type="KEGG" id="ssm:Spirs_0899"/>
<dbReference type="HOGENOM" id="CLU_018816_1_2_12"/>
<dbReference type="InterPro" id="IPR006143">
    <property type="entry name" value="RND_pump_MFP"/>
</dbReference>
<evidence type="ECO:0000313" key="8">
    <source>
        <dbReference type="Proteomes" id="UP000002318"/>
    </source>
</evidence>
<dbReference type="AlphaFoldDB" id="E1RCF3"/>
<feature type="region of interest" description="Disordered" evidence="2">
    <location>
        <begin position="36"/>
        <end position="67"/>
    </location>
</feature>
<dbReference type="InterPro" id="IPR058792">
    <property type="entry name" value="Beta-barrel_RND_2"/>
</dbReference>
<dbReference type="SUPFAM" id="SSF111369">
    <property type="entry name" value="HlyD-like secretion proteins"/>
    <property type="match status" value="1"/>
</dbReference>
<dbReference type="eggNOG" id="COG0845">
    <property type="taxonomic scope" value="Bacteria"/>
</dbReference>
<feature type="compositionally biased region" description="Low complexity" evidence="2">
    <location>
        <begin position="51"/>
        <end position="66"/>
    </location>
</feature>
<keyword evidence="3" id="KW-0812">Transmembrane</keyword>
<evidence type="ECO:0000259" key="4">
    <source>
        <dbReference type="Pfam" id="PF25917"/>
    </source>
</evidence>
<feature type="domain" description="CusB-like beta-barrel" evidence="5">
    <location>
        <begin position="178"/>
        <end position="249"/>
    </location>
</feature>
<dbReference type="NCBIfam" id="TIGR01730">
    <property type="entry name" value="RND_mfp"/>
    <property type="match status" value="1"/>
</dbReference>
<dbReference type="RefSeq" id="WP_013253497.1">
    <property type="nucleotide sequence ID" value="NC_014364.1"/>
</dbReference>
<feature type="domain" description="Multidrug resistance protein MdtA-like barrel-sandwich hybrid" evidence="4">
    <location>
        <begin position="96"/>
        <end position="168"/>
    </location>
</feature>
<dbReference type="InterPro" id="IPR058625">
    <property type="entry name" value="MdtA-like_BSH"/>
</dbReference>
<reference evidence="7 8" key="1">
    <citation type="journal article" date="2010" name="Stand. Genomic Sci.">
        <title>Complete genome sequence of Spirochaeta smaragdinae type strain (SEBR 4228).</title>
        <authorList>
            <person name="Mavromatis K."/>
            <person name="Yasawong M."/>
            <person name="Chertkov O."/>
            <person name="Lapidus A."/>
            <person name="Lucas S."/>
            <person name="Nolan M."/>
            <person name="Del Rio T.G."/>
            <person name="Tice H."/>
            <person name="Cheng J.F."/>
            <person name="Pitluck S."/>
            <person name="Liolios K."/>
            <person name="Ivanova N."/>
            <person name="Tapia R."/>
            <person name="Han C."/>
            <person name="Bruce D."/>
            <person name="Goodwin L."/>
            <person name="Pati A."/>
            <person name="Chen A."/>
            <person name="Palaniappan K."/>
            <person name="Land M."/>
            <person name="Hauser L."/>
            <person name="Chang Y.J."/>
            <person name="Jeffries C.D."/>
            <person name="Detter J.C."/>
            <person name="Rohde M."/>
            <person name="Brambilla E."/>
            <person name="Spring S."/>
            <person name="Goker M."/>
            <person name="Sikorski J."/>
            <person name="Woyke T."/>
            <person name="Bristow J."/>
            <person name="Eisen J.A."/>
            <person name="Markowitz V."/>
            <person name="Hugenholtz P."/>
            <person name="Klenk H.P."/>
            <person name="Kyrpides N.C."/>
        </authorList>
    </citation>
    <scope>NUCLEOTIDE SEQUENCE [LARGE SCALE GENOMIC DNA]</scope>
    <source>
        <strain evidence="8">DSM 11293 / JCM 15392 / SEBR 4228</strain>
    </source>
</reference>
<keyword evidence="3" id="KW-1133">Transmembrane helix</keyword>
<dbReference type="Pfam" id="PF25989">
    <property type="entry name" value="YknX_C"/>
    <property type="match status" value="1"/>
</dbReference>
<gene>
    <name evidence="7" type="ordered locus">Spirs_0899</name>
</gene>
<evidence type="ECO:0000259" key="5">
    <source>
        <dbReference type="Pfam" id="PF25954"/>
    </source>
</evidence>
<organism evidence="7 8">
    <name type="scientific">Sediminispirochaeta smaragdinae (strain DSM 11293 / JCM 15392 / SEBR 4228)</name>
    <name type="common">Spirochaeta smaragdinae</name>
    <dbReference type="NCBI Taxonomy" id="573413"/>
    <lineage>
        <taxon>Bacteria</taxon>
        <taxon>Pseudomonadati</taxon>
        <taxon>Spirochaetota</taxon>
        <taxon>Spirochaetia</taxon>
        <taxon>Spirochaetales</taxon>
        <taxon>Spirochaetaceae</taxon>
        <taxon>Sediminispirochaeta</taxon>
    </lineage>
</organism>
<dbReference type="Gene3D" id="2.40.50.100">
    <property type="match status" value="1"/>
</dbReference>
<keyword evidence="8" id="KW-1185">Reference proteome</keyword>
<dbReference type="PANTHER" id="PTHR30469">
    <property type="entry name" value="MULTIDRUG RESISTANCE PROTEIN MDTA"/>
    <property type="match status" value="1"/>
</dbReference>
<evidence type="ECO:0000256" key="3">
    <source>
        <dbReference type="SAM" id="Phobius"/>
    </source>
</evidence>
<feature type="transmembrane region" description="Helical" evidence="3">
    <location>
        <begin position="12"/>
        <end position="29"/>
    </location>
</feature>
<dbReference type="GO" id="GO:1990281">
    <property type="term" value="C:efflux pump complex"/>
    <property type="evidence" value="ECO:0007669"/>
    <property type="project" value="TreeGrafter"/>
</dbReference>
<dbReference type="Gene3D" id="2.40.420.20">
    <property type="match status" value="1"/>
</dbReference>
<dbReference type="EMBL" id="CP002116">
    <property type="protein sequence ID" value="ADK80033.1"/>
    <property type="molecule type" value="Genomic_DNA"/>
</dbReference>
<keyword evidence="3" id="KW-0472">Membrane</keyword>